<comment type="caution">
    <text evidence="4">The sequence shown here is derived from an EMBL/GenBank/DDBJ whole genome shotgun (WGS) entry which is preliminary data.</text>
</comment>
<gene>
    <name evidence="4" type="ORF">BJ992_004793</name>
</gene>
<reference evidence="4 5" key="1">
    <citation type="submission" date="2020-08" db="EMBL/GenBank/DDBJ databases">
        <title>Sequencing the genomes of 1000 actinobacteria strains.</title>
        <authorList>
            <person name="Klenk H.-P."/>
        </authorList>
    </citation>
    <scope>NUCLEOTIDE SEQUENCE [LARGE SCALE GENOMIC DNA]</scope>
    <source>
        <strain evidence="4 5">DSM 44936</strain>
    </source>
</reference>
<dbReference type="RefSeq" id="WP_184984618.1">
    <property type="nucleotide sequence ID" value="NZ_BAAALO010000137.1"/>
</dbReference>
<organism evidence="4 5">
    <name type="scientific">Sphaerisporangium rubeum</name>
    <dbReference type="NCBI Taxonomy" id="321317"/>
    <lineage>
        <taxon>Bacteria</taxon>
        <taxon>Bacillati</taxon>
        <taxon>Actinomycetota</taxon>
        <taxon>Actinomycetes</taxon>
        <taxon>Streptosporangiales</taxon>
        <taxon>Streptosporangiaceae</taxon>
        <taxon>Sphaerisporangium</taxon>
    </lineage>
</organism>
<feature type="compositionally biased region" description="Pro residues" evidence="2">
    <location>
        <begin position="833"/>
        <end position="846"/>
    </location>
</feature>
<dbReference type="InterPro" id="IPR006530">
    <property type="entry name" value="YD"/>
</dbReference>
<keyword evidence="5" id="KW-1185">Reference proteome</keyword>
<evidence type="ECO:0000259" key="3">
    <source>
        <dbReference type="Pfam" id="PF25023"/>
    </source>
</evidence>
<evidence type="ECO:0000313" key="5">
    <source>
        <dbReference type="Proteomes" id="UP000555564"/>
    </source>
</evidence>
<dbReference type="EMBL" id="JACHIU010000001">
    <property type="protein sequence ID" value="MBB6475362.1"/>
    <property type="molecule type" value="Genomic_DNA"/>
</dbReference>
<protein>
    <submittedName>
        <fullName evidence="4">RHS repeat-associated protein</fullName>
    </submittedName>
</protein>
<dbReference type="Proteomes" id="UP000555564">
    <property type="component" value="Unassembled WGS sequence"/>
</dbReference>
<evidence type="ECO:0000313" key="4">
    <source>
        <dbReference type="EMBL" id="MBB6475362.1"/>
    </source>
</evidence>
<keyword evidence="1" id="KW-0677">Repeat</keyword>
<accession>A0A7X0IKI4</accession>
<feature type="domain" description="Teneurin-like YD-shell" evidence="3">
    <location>
        <begin position="557"/>
        <end position="789"/>
    </location>
</feature>
<dbReference type="AlphaFoldDB" id="A0A7X0IKI4"/>
<feature type="region of interest" description="Disordered" evidence="2">
    <location>
        <begin position="829"/>
        <end position="874"/>
    </location>
</feature>
<dbReference type="Pfam" id="PF05593">
    <property type="entry name" value="RHS_repeat"/>
    <property type="match status" value="3"/>
</dbReference>
<dbReference type="InterPro" id="IPR031325">
    <property type="entry name" value="RHS_repeat"/>
</dbReference>
<dbReference type="NCBIfam" id="TIGR01643">
    <property type="entry name" value="YD_repeat_2x"/>
    <property type="match status" value="7"/>
</dbReference>
<dbReference type="InterPro" id="IPR050708">
    <property type="entry name" value="T6SS_VgrG/RHS"/>
</dbReference>
<sequence length="874" mass="93613">MPTLRDVHERRAVRRVPVGDLLEVLVGLDGGELAVRHLDLVYASAGRPVRLLREYRSRSRLRAGVGAGWRLVAPAAPEGSEPSVLVDDQGRVVTLHGDEDGLITKIVDPLGAQAAALTYDRRGRLVRHTDAAGHPYTFTWDDDGRLTGLGDPAGGSLEFAYDARHAVTRVEWRGDGGAGRLAFGYAEGGTSVTDAGGRVTVHRFDVRGRLIGVAGPARDVWRWEWDDRDLLTSSIDPLGRRTAYEYDDAGNLTGLRLPTSARVSAGYGAVPGLPTALRDPAGAEVRLSHDTAGRPVRIDAPGRAEPLETRAYEPVHGRLAARTDGNGATTTYAYDDAGNLVTVTPPEPLGAVRYRYDRLSRVTGVTAGDGRRTGYRHDAAGRLTEVTDEDSGDVLVSLSYDALGRVSRRSGPGWSQEYRWTRTARGNRLTRAVRTAPGEPAEEVRYEYGPDGELTALTTLTALTRAEETTRYAYDPAGRLATVTAPGGQVARFTHDAAGRVTEVDLGAAIQKITYDASGRRTGLTVTGPGGTPLSAEYGYGTAGADHDVLLRAVVDGEVTEYAYDGLKRLARAGDVTYEYDAAHNLVRLGDVRFTVNAAGQVTLFGETEFTYDGAGHFAEEVNPTGSFTYSATGQTVTGVFGGQKVVDVAYDGLDQRTPRRITETTVDGRTVTHVLTWSELGAIRVLDDGVATGFVRTPDGALLAVVTSAGRHHWAVTDQHGSVLALVDEKGEIAARYRYTPHGAVTATGDAAAANPFRFRGAYQLLRSAYVLDDHLYNGRWGRFTQPDPTGQAYAPYTFGDNDPVNAGTWTRAGLWTALAGPPERVTAAFFPTPPEPADGAPPEPGRSAAPGVAPDRLPLITGASPRRFPLHS</sequence>
<evidence type="ECO:0000256" key="2">
    <source>
        <dbReference type="SAM" id="MobiDB-lite"/>
    </source>
</evidence>
<feature type="domain" description="Teneurin-like YD-shell" evidence="3">
    <location>
        <begin position="282"/>
        <end position="458"/>
    </location>
</feature>
<dbReference type="PANTHER" id="PTHR32305:SF15">
    <property type="entry name" value="PROTEIN RHSA-RELATED"/>
    <property type="match status" value="1"/>
</dbReference>
<evidence type="ECO:0000256" key="1">
    <source>
        <dbReference type="ARBA" id="ARBA00022737"/>
    </source>
</evidence>
<proteinExistence type="predicted"/>
<dbReference type="Gene3D" id="2.180.10.10">
    <property type="entry name" value="RHS repeat-associated core"/>
    <property type="match status" value="4"/>
</dbReference>
<dbReference type="PANTHER" id="PTHR32305">
    <property type="match status" value="1"/>
</dbReference>
<dbReference type="InterPro" id="IPR056823">
    <property type="entry name" value="TEN-like_YD-shell"/>
</dbReference>
<name>A0A7X0IKI4_9ACTN</name>
<dbReference type="Pfam" id="PF25023">
    <property type="entry name" value="TEN_YD-shell"/>
    <property type="match status" value="2"/>
</dbReference>